<keyword evidence="5 7" id="KW-0443">Lipid metabolism</keyword>
<evidence type="ECO:0000256" key="3">
    <source>
        <dbReference type="ARBA" id="ARBA00022516"/>
    </source>
</evidence>
<keyword evidence="8" id="KW-0472">Membrane</keyword>
<evidence type="ECO:0000256" key="8">
    <source>
        <dbReference type="SAM" id="Phobius"/>
    </source>
</evidence>
<evidence type="ECO:0000313" key="11">
    <source>
        <dbReference type="Proteomes" id="UP000036923"/>
    </source>
</evidence>
<dbReference type="PANTHER" id="PTHR10434">
    <property type="entry name" value="1-ACYL-SN-GLYCEROL-3-PHOSPHATE ACYLTRANSFERASE"/>
    <property type="match status" value="1"/>
</dbReference>
<comment type="catalytic activity">
    <reaction evidence="7">
        <text>a 1-acyl-sn-glycero-3-phosphate + an acyl-CoA = a 1,2-diacyl-sn-glycero-3-phosphate + CoA</text>
        <dbReference type="Rhea" id="RHEA:19709"/>
        <dbReference type="ChEBI" id="CHEBI:57287"/>
        <dbReference type="ChEBI" id="CHEBI:57970"/>
        <dbReference type="ChEBI" id="CHEBI:58342"/>
        <dbReference type="ChEBI" id="CHEBI:58608"/>
        <dbReference type="EC" id="2.3.1.51"/>
    </reaction>
</comment>
<name>A0A0L6JX36_9FIRM</name>
<evidence type="ECO:0000256" key="5">
    <source>
        <dbReference type="ARBA" id="ARBA00023098"/>
    </source>
</evidence>
<keyword evidence="8" id="KW-1133">Transmembrane helix</keyword>
<dbReference type="OrthoDB" id="9803035at2"/>
<keyword evidence="6 7" id="KW-0012">Acyltransferase</keyword>
<dbReference type="InterPro" id="IPR004552">
    <property type="entry name" value="AGP_acyltrans"/>
</dbReference>
<feature type="domain" description="Phospholipid/glycerol acyltransferase" evidence="9">
    <location>
        <begin position="74"/>
        <end position="188"/>
    </location>
</feature>
<dbReference type="GO" id="GO:0006654">
    <property type="term" value="P:phosphatidic acid biosynthetic process"/>
    <property type="evidence" value="ECO:0007669"/>
    <property type="project" value="TreeGrafter"/>
</dbReference>
<dbReference type="InterPro" id="IPR002123">
    <property type="entry name" value="Plipid/glycerol_acylTrfase"/>
</dbReference>
<keyword evidence="7" id="KW-0594">Phospholipid biosynthesis</keyword>
<keyword evidence="4 7" id="KW-0808">Transferase</keyword>
<dbReference type="AlphaFoldDB" id="A0A0L6JX36"/>
<keyword evidence="11" id="KW-1185">Reference proteome</keyword>
<dbReference type="eggNOG" id="COG0204">
    <property type="taxonomic scope" value="Bacteria"/>
</dbReference>
<dbReference type="STRING" id="398512.Bccel_5693"/>
<organism evidence="10 11">
    <name type="scientific">Pseudobacteroides cellulosolvens ATCC 35603 = DSM 2933</name>
    <dbReference type="NCBI Taxonomy" id="398512"/>
    <lineage>
        <taxon>Bacteria</taxon>
        <taxon>Bacillati</taxon>
        <taxon>Bacillota</taxon>
        <taxon>Clostridia</taxon>
        <taxon>Eubacteriales</taxon>
        <taxon>Oscillospiraceae</taxon>
        <taxon>Pseudobacteroides</taxon>
    </lineage>
</organism>
<dbReference type="GO" id="GO:0003841">
    <property type="term" value="F:1-acylglycerol-3-phosphate O-acyltransferase activity"/>
    <property type="evidence" value="ECO:0007669"/>
    <property type="project" value="UniProtKB-UniRule"/>
</dbReference>
<keyword evidence="8" id="KW-0812">Transmembrane</keyword>
<evidence type="ECO:0000313" key="10">
    <source>
        <dbReference type="EMBL" id="KNY30413.1"/>
    </source>
</evidence>
<feature type="transmembrane region" description="Helical" evidence="8">
    <location>
        <begin position="6"/>
        <end position="25"/>
    </location>
</feature>
<keyword evidence="7" id="KW-1208">Phospholipid metabolism</keyword>
<gene>
    <name evidence="10" type="ORF">Bccel_5693</name>
</gene>
<evidence type="ECO:0000256" key="4">
    <source>
        <dbReference type="ARBA" id="ARBA00022679"/>
    </source>
</evidence>
<protein>
    <recommendedName>
        <fullName evidence="7">1-acyl-sn-glycerol-3-phosphate acyltransferase</fullName>
        <ecNumber evidence="7">2.3.1.51</ecNumber>
    </recommendedName>
</protein>
<evidence type="ECO:0000256" key="1">
    <source>
        <dbReference type="ARBA" id="ARBA00005189"/>
    </source>
</evidence>
<dbReference type="Pfam" id="PF01553">
    <property type="entry name" value="Acyltransferase"/>
    <property type="match status" value="1"/>
</dbReference>
<evidence type="ECO:0000256" key="6">
    <source>
        <dbReference type="ARBA" id="ARBA00023315"/>
    </source>
</evidence>
<dbReference type="SUPFAM" id="SSF69593">
    <property type="entry name" value="Glycerol-3-phosphate (1)-acyltransferase"/>
    <property type="match status" value="1"/>
</dbReference>
<dbReference type="GO" id="GO:0016020">
    <property type="term" value="C:membrane"/>
    <property type="evidence" value="ECO:0007669"/>
    <property type="project" value="InterPro"/>
</dbReference>
<dbReference type="PATRIC" id="fig|398512.5.peg.5970"/>
<keyword evidence="3 7" id="KW-0444">Lipid biosynthesis</keyword>
<comment type="caution">
    <text evidence="10">The sequence shown here is derived from an EMBL/GenBank/DDBJ whole genome shotgun (WGS) entry which is preliminary data.</text>
</comment>
<proteinExistence type="inferred from homology"/>
<accession>A0A0L6JX36</accession>
<dbReference type="EMBL" id="LGTC01000001">
    <property type="protein sequence ID" value="KNY30413.1"/>
    <property type="molecule type" value="Genomic_DNA"/>
</dbReference>
<dbReference type="NCBIfam" id="TIGR00530">
    <property type="entry name" value="AGP_acyltrn"/>
    <property type="match status" value="1"/>
</dbReference>
<dbReference type="SMART" id="SM00563">
    <property type="entry name" value="PlsC"/>
    <property type="match status" value="1"/>
</dbReference>
<comment type="similarity">
    <text evidence="2 7">Belongs to the 1-acyl-sn-glycerol-3-phosphate acyltransferase family.</text>
</comment>
<evidence type="ECO:0000256" key="7">
    <source>
        <dbReference type="RuleBase" id="RU361267"/>
    </source>
</evidence>
<dbReference type="CDD" id="cd07989">
    <property type="entry name" value="LPLAT_AGPAT-like"/>
    <property type="match status" value="1"/>
</dbReference>
<comment type="domain">
    <text evidence="7">The HXXXXD motif is essential for acyltransferase activity and may constitute the binding site for the phosphate moiety of the glycerol-3-phosphate.</text>
</comment>
<dbReference type="PANTHER" id="PTHR10434:SF64">
    <property type="entry name" value="1-ACYL-SN-GLYCEROL-3-PHOSPHATE ACYLTRANSFERASE-RELATED"/>
    <property type="match status" value="1"/>
</dbReference>
<dbReference type="EC" id="2.3.1.51" evidence="7"/>
<sequence>MIRAIIVLLYFAGYLLYSLTFRLRVLVMNWRGKKTEAVDFINYQAGLWARRVIWSTGSKVIISGQENIPKDKGVVFIANHQSYLDIPVMIGYIEKPKGFIAKIELLKIPILSMWIKHLGGVFIVRNNPKQSLKAINEGAEKIKKGDSMVIFPEGTRSADGKLGEFKPGSLKLAVKSGAPIVPVVIKGTVNVLPKKKFAVKPSQVEVYVLSPIIQDEAAKIDTNDLTEKIRNAIMEKLK</sequence>
<reference evidence="11" key="1">
    <citation type="submission" date="2015-07" db="EMBL/GenBank/DDBJ databases">
        <title>Near-Complete Genome Sequence of the Cellulolytic Bacterium Bacteroides (Pseudobacteroides) cellulosolvens ATCC 35603.</title>
        <authorList>
            <person name="Dassa B."/>
            <person name="Utturkar S.M."/>
            <person name="Klingeman D.M."/>
            <person name="Hurt R.A."/>
            <person name="Keller M."/>
            <person name="Xu J."/>
            <person name="Reddy Y.H.K."/>
            <person name="Borovok I."/>
            <person name="Grinberg I.R."/>
            <person name="Lamed R."/>
            <person name="Zhivin O."/>
            <person name="Bayer E.A."/>
            <person name="Brown S.D."/>
        </authorList>
    </citation>
    <scope>NUCLEOTIDE SEQUENCE [LARGE SCALE GENOMIC DNA]</scope>
    <source>
        <strain evidence="11">DSM 2933</strain>
    </source>
</reference>
<dbReference type="Proteomes" id="UP000036923">
    <property type="component" value="Unassembled WGS sequence"/>
</dbReference>
<comment type="pathway">
    <text evidence="1">Lipid metabolism.</text>
</comment>
<dbReference type="RefSeq" id="WP_036940066.1">
    <property type="nucleotide sequence ID" value="NZ_JQKC01000010.1"/>
</dbReference>
<evidence type="ECO:0000256" key="2">
    <source>
        <dbReference type="ARBA" id="ARBA00008655"/>
    </source>
</evidence>
<evidence type="ECO:0000259" key="9">
    <source>
        <dbReference type="SMART" id="SM00563"/>
    </source>
</evidence>